<dbReference type="KEGG" id="ngr:NAEGRDRAFT_53577"/>
<dbReference type="InterPro" id="IPR036322">
    <property type="entry name" value="WD40_repeat_dom_sf"/>
</dbReference>
<reference evidence="1 2" key="1">
    <citation type="journal article" date="2010" name="Cell">
        <title>The genome of Naegleria gruberi illuminates early eukaryotic versatility.</title>
        <authorList>
            <person name="Fritz-Laylin L.K."/>
            <person name="Prochnik S.E."/>
            <person name="Ginger M.L."/>
            <person name="Dacks J.B."/>
            <person name="Carpenter M.L."/>
            <person name="Field M.C."/>
            <person name="Kuo A."/>
            <person name="Paredez A."/>
            <person name="Chapman J."/>
            <person name="Pham J."/>
            <person name="Shu S."/>
            <person name="Neupane R."/>
            <person name="Cipriano M."/>
            <person name="Mancuso J."/>
            <person name="Tu H."/>
            <person name="Salamov A."/>
            <person name="Lindquist E."/>
            <person name="Shapiro H."/>
            <person name="Lucas S."/>
            <person name="Grigoriev I.V."/>
            <person name="Cande W.Z."/>
            <person name="Fulton C."/>
            <person name="Rokhsar D.S."/>
            <person name="Dawson S.C."/>
        </authorList>
    </citation>
    <scope>NUCLEOTIDE SEQUENCE [LARGE SCALE GENOMIC DNA]</scope>
    <source>
        <strain evidence="1 2">NEG-M</strain>
    </source>
</reference>
<dbReference type="InParanoid" id="D2VZS2"/>
<sequence>MAEQVRVELFDFSTTPSQQGWELNKFLQERFRKKKPTGASFAYSTFRKINTISTRRWKRRFIANSFAICKSLNCILMLSSNNTVYVYSLKSKRYLNRFPLFPFGYNLGGPPLHFKVVEREQDPNNQAHIIVLLSDSFNGKLEIHKINLDTLMKERSRMKNRNTRILDSYASNLVWKIEKNIPKTNGTATMLFVPNREFENVEKGDAAILIYFTNQKNILDCFSYKYGKQLSSITVPDTISSSSTVLHLAVSGSNLIFYRYNSADFVDQRMNVIQSLKTNIICIGSAVIYEPNSNVFITQQSSKIMAFQYRDDNLSVVGSRKLRVKGKTIDWSMMHFNDSNGELLVLHRNEKLLTFK</sequence>
<dbReference type="VEuPathDB" id="AmoebaDB:NAEGRDRAFT_53577"/>
<dbReference type="RefSeq" id="XP_002670452.1">
    <property type="nucleotide sequence ID" value="XM_002670406.1"/>
</dbReference>
<evidence type="ECO:0000313" key="1">
    <source>
        <dbReference type="EMBL" id="EFC37708.1"/>
    </source>
</evidence>
<dbReference type="SUPFAM" id="SSF50978">
    <property type="entry name" value="WD40 repeat-like"/>
    <property type="match status" value="1"/>
</dbReference>
<dbReference type="Proteomes" id="UP000006671">
    <property type="component" value="Unassembled WGS sequence"/>
</dbReference>
<organism evidence="2">
    <name type="scientific">Naegleria gruberi</name>
    <name type="common">Amoeba</name>
    <dbReference type="NCBI Taxonomy" id="5762"/>
    <lineage>
        <taxon>Eukaryota</taxon>
        <taxon>Discoba</taxon>
        <taxon>Heterolobosea</taxon>
        <taxon>Tetramitia</taxon>
        <taxon>Eutetramitia</taxon>
        <taxon>Vahlkampfiidae</taxon>
        <taxon>Naegleria</taxon>
    </lineage>
</organism>
<evidence type="ECO:0000313" key="2">
    <source>
        <dbReference type="Proteomes" id="UP000006671"/>
    </source>
</evidence>
<dbReference type="EMBL" id="GG738915">
    <property type="protein sequence ID" value="EFC37708.1"/>
    <property type="molecule type" value="Genomic_DNA"/>
</dbReference>
<dbReference type="AlphaFoldDB" id="D2VZS2"/>
<name>D2VZS2_NAEGR</name>
<proteinExistence type="predicted"/>
<gene>
    <name evidence="1" type="ORF">NAEGRDRAFT_53577</name>
</gene>
<protein>
    <submittedName>
        <fullName evidence="1">Predicted protein</fullName>
    </submittedName>
</protein>
<dbReference type="GeneID" id="8857625"/>
<keyword evidence="2" id="KW-1185">Reference proteome</keyword>
<accession>D2VZS2</accession>